<evidence type="ECO:0000313" key="8">
    <source>
        <dbReference type="Proteomes" id="UP000730482"/>
    </source>
</evidence>
<dbReference type="Pfam" id="PF01070">
    <property type="entry name" value="FMN_dh"/>
    <property type="match status" value="1"/>
</dbReference>
<sequence>MLTTPGPGAQSVVEFEQIARARLPGEVWDFVAGGSGAETTLAANRAALDRVALVPRAMGDLSGRHTGTDLFGVRAAMPAAIAPIAYQRLVHPDGELALARAAKRAGIPFTVSTMSSTPLEQVAEVGGTTWFQLYPLRDREQSRDLVRRAEAAGCAALMVTVDVPWMARRLRDVRNEFTVPAHVSAANFTDSSAAAGARQAVVGDSAVAAHTAATFAAFTWPDLTELRRAASIPLIVKGILDPRDAAKAISLGADAVVVSNHGGRQLDGAIASADAVTAVREAVGDRGTVLFDSGIRSGLDIMRALTLGADAVLIGRPALWGLAADGEAGADRVLGLFHQEFAEALGLAGCPDPAAARTLTIWRGSV</sequence>
<dbReference type="InterPro" id="IPR008259">
    <property type="entry name" value="FMN_hydac_DH_AS"/>
</dbReference>
<evidence type="ECO:0000256" key="4">
    <source>
        <dbReference type="ARBA" id="ARBA00023002"/>
    </source>
</evidence>
<name>A0ABS5KNU4_9ACTN</name>
<comment type="similarity">
    <text evidence="5">Belongs to the FMN-dependent alpha-hydroxy acid dehydrogenase family.</text>
</comment>
<evidence type="ECO:0000256" key="1">
    <source>
        <dbReference type="ARBA" id="ARBA00001917"/>
    </source>
</evidence>
<dbReference type="EMBL" id="JAAFYZ010000033">
    <property type="protein sequence ID" value="MBS2547732.1"/>
    <property type="molecule type" value="Genomic_DNA"/>
</dbReference>
<dbReference type="PANTHER" id="PTHR10578:SF107">
    <property type="entry name" value="2-HYDROXYACID OXIDASE 1"/>
    <property type="match status" value="1"/>
</dbReference>
<evidence type="ECO:0000256" key="3">
    <source>
        <dbReference type="ARBA" id="ARBA00022643"/>
    </source>
</evidence>
<keyword evidence="4" id="KW-0560">Oxidoreductase</keyword>
<organism evidence="7 8">
    <name type="scientific">Catenulispora pinistramenti</name>
    <dbReference type="NCBI Taxonomy" id="2705254"/>
    <lineage>
        <taxon>Bacteria</taxon>
        <taxon>Bacillati</taxon>
        <taxon>Actinomycetota</taxon>
        <taxon>Actinomycetes</taxon>
        <taxon>Catenulisporales</taxon>
        <taxon>Catenulisporaceae</taxon>
        <taxon>Catenulispora</taxon>
    </lineage>
</organism>
<dbReference type="PIRSF" id="PIRSF000138">
    <property type="entry name" value="Al-hdrx_acd_dh"/>
    <property type="match status" value="1"/>
</dbReference>
<dbReference type="InterPro" id="IPR037396">
    <property type="entry name" value="FMN_HAD"/>
</dbReference>
<dbReference type="InterPro" id="IPR000262">
    <property type="entry name" value="FMN-dep_DH"/>
</dbReference>
<keyword evidence="2" id="KW-0285">Flavoprotein</keyword>
<protein>
    <submittedName>
        <fullName evidence="7">Alpha-hydroxy-acid oxidizing protein</fullName>
    </submittedName>
</protein>
<dbReference type="RefSeq" id="WP_212009312.1">
    <property type="nucleotide sequence ID" value="NZ_JAAFYZ010000033.1"/>
</dbReference>
<dbReference type="Proteomes" id="UP000730482">
    <property type="component" value="Unassembled WGS sequence"/>
</dbReference>
<feature type="domain" description="FMN hydroxy acid dehydrogenase" evidence="6">
    <location>
        <begin position="4"/>
        <end position="366"/>
    </location>
</feature>
<evidence type="ECO:0000259" key="6">
    <source>
        <dbReference type="PROSITE" id="PS51349"/>
    </source>
</evidence>
<dbReference type="InterPro" id="IPR013785">
    <property type="entry name" value="Aldolase_TIM"/>
</dbReference>
<comment type="cofactor">
    <cofactor evidence="1">
        <name>FMN</name>
        <dbReference type="ChEBI" id="CHEBI:58210"/>
    </cofactor>
</comment>
<evidence type="ECO:0000256" key="5">
    <source>
        <dbReference type="ARBA" id="ARBA00024042"/>
    </source>
</evidence>
<dbReference type="Gene3D" id="3.20.20.70">
    <property type="entry name" value="Aldolase class I"/>
    <property type="match status" value="1"/>
</dbReference>
<dbReference type="SUPFAM" id="SSF51395">
    <property type="entry name" value="FMN-linked oxidoreductases"/>
    <property type="match status" value="1"/>
</dbReference>
<keyword evidence="3" id="KW-0288">FMN</keyword>
<dbReference type="CDD" id="cd02809">
    <property type="entry name" value="alpha_hydroxyacid_oxid_FMN"/>
    <property type="match status" value="1"/>
</dbReference>
<dbReference type="PROSITE" id="PS51349">
    <property type="entry name" value="FMN_HYDROXY_ACID_DH_2"/>
    <property type="match status" value="1"/>
</dbReference>
<accession>A0ABS5KNU4</accession>
<proteinExistence type="inferred from homology"/>
<evidence type="ECO:0000256" key="2">
    <source>
        <dbReference type="ARBA" id="ARBA00022630"/>
    </source>
</evidence>
<keyword evidence="8" id="KW-1185">Reference proteome</keyword>
<dbReference type="PROSITE" id="PS00557">
    <property type="entry name" value="FMN_HYDROXY_ACID_DH_1"/>
    <property type="match status" value="1"/>
</dbReference>
<evidence type="ECO:0000313" key="7">
    <source>
        <dbReference type="EMBL" id="MBS2547732.1"/>
    </source>
</evidence>
<comment type="caution">
    <text evidence="7">The sequence shown here is derived from an EMBL/GenBank/DDBJ whole genome shotgun (WGS) entry which is preliminary data.</text>
</comment>
<gene>
    <name evidence="7" type="ORF">KGQ19_12725</name>
</gene>
<dbReference type="InterPro" id="IPR012133">
    <property type="entry name" value="Alpha-hydoxy_acid_DH_FMN"/>
</dbReference>
<reference evidence="7 8" key="1">
    <citation type="submission" date="2020-02" db="EMBL/GenBank/DDBJ databases">
        <title>Acidophilic actinobacteria isolated from forest soil.</title>
        <authorList>
            <person name="Golinska P."/>
        </authorList>
    </citation>
    <scope>NUCLEOTIDE SEQUENCE [LARGE SCALE GENOMIC DNA]</scope>
    <source>
        <strain evidence="7 8">NL8</strain>
    </source>
</reference>
<dbReference type="PANTHER" id="PTHR10578">
    <property type="entry name" value="S -2-HYDROXY-ACID OXIDASE-RELATED"/>
    <property type="match status" value="1"/>
</dbReference>